<gene>
    <name evidence="4" type="ORF">SAMN03159343_2335</name>
</gene>
<proteinExistence type="predicted"/>
<dbReference type="PANTHER" id="PTHR13504:SF38">
    <property type="entry name" value="FIDO DOMAIN-CONTAINING PROTEIN"/>
    <property type="match status" value="1"/>
</dbReference>
<evidence type="ECO:0000259" key="3">
    <source>
        <dbReference type="PROSITE" id="PS51459"/>
    </source>
</evidence>
<dbReference type="STRING" id="1960309.SAMN03159343_2335"/>
<dbReference type="InterPro" id="IPR021068">
    <property type="entry name" value="HTH_DNA-bd"/>
</dbReference>
<keyword evidence="5" id="KW-1185">Reference proteome</keyword>
<dbReference type="OrthoDB" id="9813719at2"/>
<keyword evidence="2" id="KW-0547">Nucleotide-binding</keyword>
<evidence type="ECO:0000313" key="4">
    <source>
        <dbReference type="EMBL" id="SCX50082.1"/>
    </source>
</evidence>
<dbReference type="Gene3D" id="1.10.3290.10">
    <property type="entry name" value="Fido-like domain"/>
    <property type="match status" value="1"/>
</dbReference>
<evidence type="ECO:0000256" key="1">
    <source>
        <dbReference type="PIRSR" id="PIRSR640198-1"/>
    </source>
</evidence>
<name>A0A1G4Y9J8_9ACTN</name>
<dbReference type="Proteomes" id="UP000198981">
    <property type="component" value="Unassembled WGS sequence"/>
</dbReference>
<feature type="binding site" evidence="2">
    <location>
        <begin position="227"/>
        <end position="234"/>
    </location>
    <ligand>
        <name>ATP</name>
        <dbReference type="ChEBI" id="CHEBI:30616"/>
    </ligand>
</feature>
<reference evidence="5" key="1">
    <citation type="submission" date="2016-10" db="EMBL/GenBank/DDBJ databases">
        <authorList>
            <person name="Varghese N."/>
            <person name="Submissions S."/>
        </authorList>
    </citation>
    <scope>NUCLEOTIDE SEQUENCE [LARGE SCALE GENOMIC DNA]</scope>
    <source>
        <strain evidence="5">DSM 45722</strain>
    </source>
</reference>
<keyword evidence="2" id="KW-0067">ATP-binding</keyword>
<evidence type="ECO:0000313" key="5">
    <source>
        <dbReference type="Proteomes" id="UP000198981"/>
    </source>
</evidence>
<sequence length="395" mass="42200">MDPGRWPALGSREVAWRPGLPDDVVPRAVRLRHSGPYRAAVVPAIDGRTPQVTREVLRAAEDAAAEVARFDTRMGAEVAPFGAVLLRTESASSSRIEQLTSGARAIAVAEIGSPSTRNAEAVVGNVAAMQAALDLADAPTPAAVLAMHHALLVDTEPAIAGRWRSEQVWVGGTSYGPHEAEYVAPVADDVPALVADLTRFAVRTDLAPLVLTAVAHAQFETIHPFPDGNGRTGRALVHCLLRHHGVTRAVTVPVSAGLLIDVEGYFDALTAYRQGELDPVVQAFTRGTLAAITNATQLVEQLRAVRAGWDDVVRARSDAAAWRLADLLVRQPVVDAGVVVRELGVPPQNVLRAIAPLEHAGVVTEFTGRRRNRMWQAGEVLDALDAFAARAGRRR</sequence>
<dbReference type="InterPro" id="IPR036390">
    <property type="entry name" value="WH_DNA-bd_sf"/>
</dbReference>
<feature type="active site" evidence="1">
    <location>
        <position position="223"/>
    </location>
</feature>
<dbReference type="Pfam" id="PF02661">
    <property type="entry name" value="Fic"/>
    <property type="match status" value="1"/>
</dbReference>
<feature type="domain" description="Fido" evidence="3">
    <location>
        <begin position="139"/>
        <end position="286"/>
    </location>
</feature>
<dbReference type="SUPFAM" id="SSF46785">
    <property type="entry name" value="Winged helix' DNA-binding domain"/>
    <property type="match status" value="1"/>
</dbReference>
<dbReference type="EMBL" id="FMUH01000003">
    <property type="protein sequence ID" value="SCX50082.1"/>
    <property type="molecule type" value="Genomic_DNA"/>
</dbReference>
<dbReference type="InterPro" id="IPR036597">
    <property type="entry name" value="Fido-like_dom_sf"/>
</dbReference>
<dbReference type="PANTHER" id="PTHR13504">
    <property type="entry name" value="FIDO DOMAIN-CONTAINING PROTEIN DDB_G0283145"/>
    <property type="match status" value="1"/>
</dbReference>
<dbReference type="GO" id="GO:0005524">
    <property type="term" value="F:ATP binding"/>
    <property type="evidence" value="ECO:0007669"/>
    <property type="project" value="UniProtKB-KW"/>
</dbReference>
<organism evidence="4 5">
    <name type="scientific">Klenkia marina</name>
    <dbReference type="NCBI Taxonomy" id="1960309"/>
    <lineage>
        <taxon>Bacteria</taxon>
        <taxon>Bacillati</taxon>
        <taxon>Actinomycetota</taxon>
        <taxon>Actinomycetes</taxon>
        <taxon>Geodermatophilales</taxon>
        <taxon>Geodermatophilaceae</taxon>
        <taxon>Klenkia</taxon>
    </lineage>
</organism>
<dbReference type="Pfam" id="PF11972">
    <property type="entry name" value="HTH_13"/>
    <property type="match status" value="1"/>
</dbReference>
<dbReference type="InterPro" id="IPR003812">
    <property type="entry name" value="Fido"/>
</dbReference>
<accession>A0A1G4Y9J8</accession>
<dbReference type="AlphaFoldDB" id="A0A1G4Y9J8"/>
<dbReference type="InterPro" id="IPR040198">
    <property type="entry name" value="Fido_containing"/>
</dbReference>
<protein>
    <submittedName>
        <fullName evidence="4">Fic family protein</fullName>
    </submittedName>
</protein>
<dbReference type="SUPFAM" id="SSF140931">
    <property type="entry name" value="Fic-like"/>
    <property type="match status" value="1"/>
</dbReference>
<dbReference type="PROSITE" id="PS51459">
    <property type="entry name" value="FIDO"/>
    <property type="match status" value="1"/>
</dbReference>
<evidence type="ECO:0000256" key="2">
    <source>
        <dbReference type="PIRSR" id="PIRSR640198-2"/>
    </source>
</evidence>